<protein>
    <submittedName>
        <fullName evidence="1">13584_t:CDS:1</fullName>
    </submittedName>
</protein>
<evidence type="ECO:0000313" key="1">
    <source>
        <dbReference type="EMBL" id="CAG8694901.1"/>
    </source>
</evidence>
<evidence type="ECO:0000313" key="2">
    <source>
        <dbReference type="Proteomes" id="UP000789525"/>
    </source>
</evidence>
<sequence>NNRVELIEQLLYLYLYINEEPYTTLSAANFRILDGLLSVQSPHCTMKLRTIFVPRFLPIALSLQGERRKREP</sequence>
<organism evidence="1 2">
    <name type="scientific">Acaulospora colombiana</name>
    <dbReference type="NCBI Taxonomy" id="27376"/>
    <lineage>
        <taxon>Eukaryota</taxon>
        <taxon>Fungi</taxon>
        <taxon>Fungi incertae sedis</taxon>
        <taxon>Mucoromycota</taxon>
        <taxon>Glomeromycotina</taxon>
        <taxon>Glomeromycetes</taxon>
        <taxon>Diversisporales</taxon>
        <taxon>Acaulosporaceae</taxon>
        <taxon>Acaulospora</taxon>
    </lineage>
</organism>
<proteinExistence type="predicted"/>
<feature type="non-terminal residue" evidence="1">
    <location>
        <position position="1"/>
    </location>
</feature>
<comment type="caution">
    <text evidence="1">The sequence shown here is derived from an EMBL/GenBank/DDBJ whole genome shotgun (WGS) entry which is preliminary data.</text>
</comment>
<gene>
    <name evidence="1" type="ORF">ACOLOM_LOCUS9986</name>
</gene>
<dbReference type="Proteomes" id="UP000789525">
    <property type="component" value="Unassembled WGS sequence"/>
</dbReference>
<keyword evidence="2" id="KW-1185">Reference proteome</keyword>
<name>A0ACA9P9J5_9GLOM</name>
<accession>A0ACA9P9J5</accession>
<reference evidence="1" key="1">
    <citation type="submission" date="2021-06" db="EMBL/GenBank/DDBJ databases">
        <authorList>
            <person name="Kallberg Y."/>
            <person name="Tangrot J."/>
            <person name="Rosling A."/>
        </authorList>
    </citation>
    <scope>NUCLEOTIDE SEQUENCE</scope>
    <source>
        <strain evidence="1">CL356</strain>
    </source>
</reference>
<dbReference type="EMBL" id="CAJVPT010030600">
    <property type="protein sequence ID" value="CAG8694901.1"/>
    <property type="molecule type" value="Genomic_DNA"/>
</dbReference>